<protein>
    <recommendedName>
        <fullName evidence="1">4Fe-4S ferredoxin-type domain-containing protein</fullName>
    </recommendedName>
</protein>
<name>A0A0F9CYQ0_9ZZZZ</name>
<sequence length="108" mass="12339">MFIFVRSLDPFTLVQNLFLRTDPLIFLTHPDTRPLWLIPPLLLLALTLVLGRYFCGWICPLGSLIEILDLLLKPLRNLNPWKLRSSSGRVGKIVRYSPALFVLGLVLV</sequence>
<dbReference type="EMBL" id="LAZR01041930">
    <property type="protein sequence ID" value="KKL10761.1"/>
    <property type="molecule type" value="Genomic_DNA"/>
</dbReference>
<comment type="caution">
    <text evidence="2">The sequence shown here is derived from an EMBL/GenBank/DDBJ whole genome shotgun (WGS) entry which is preliminary data.</text>
</comment>
<proteinExistence type="predicted"/>
<feature type="non-terminal residue" evidence="2">
    <location>
        <position position="108"/>
    </location>
</feature>
<evidence type="ECO:0000259" key="1">
    <source>
        <dbReference type="Pfam" id="PF12801"/>
    </source>
</evidence>
<dbReference type="AlphaFoldDB" id="A0A0F9CYQ0"/>
<dbReference type="InterPro" id="IPR017896">
    <property type="entry name" value="4Fe4S_Fe-S-bd"/>
</dbReference>
<gene>
    <name evidence="2" type="ORF">LCGC14_2552600</name>
</gene>
<reference evidence="2" key="1">
    <citation type="journal article" date="2015" name="Nature">
        <title>Complex archaea that bridge the gap between prokaryotes and eukaryotes.</title>
        <authorList>
            <person name="Spang A."/>
            <person name="Saw J.H."/>
            <person name="Jorgensen S.L."/>
            <person name="Zaremba-Niedzwiedzka K."/>
            <person name="Martijn J."/>
            <person name="Lind A.E."/>
            <person name="van Eijk R."/>
            <person name="Schleper C."/>
            <person name="Guy L."/>
            <person name="Ettema T.J."/>
        </authorList>
    </citation>
    <scope>NUCLEOTIDE SEQUENCE</scope>
</reference>
<evidence type="ECO:0000313" key="2">
    <source>
        <dbReference type="EMBL" id="KKL10761.1"/>
    </source>
</evidence>
<accession>A0A0F9CYQ0</accession>
<organism evidence="2">
    <name type="scientific">marine sediment metagenome</name>
    <dbReference type="NCBI Taxonomy" id="412755"/>
    <lineage>
        <taxon>unclassified sequences</taxon>
        <taxon>metagenomes</taxon>
        <taxon>ecological metagenomes</taxon>
    </lineage>
</organism>
<dbReference type="Pfam" id="PF12801">
    <property type="entry name" value="Fer4_5"/>
    <property type="match status" value="1"/>
</dbReference>
<feature type="domain" description="4Fe-4S ferredoxin-type" evidence="1">
    <location>
        <begin position="33"/>
        <end position="77"/>
    </location>
</feature>